<dbReference type="Proteomes" id="UP000694383">
    <property type="component" value="Unplaced"/>
</dbReference>
<dbReference type="GO" id="GO:0007165">
    <property type="term" value="P:signal transduction"/>
    <property type="evidence" value="ECO:0007669"/>
    <property type="project" value="InterPro"/>
</dbReference>
<dbReference type="Ensembl" id="ENSOSIT00000005553.1">
    <property type="protein sequence ID" value="ENSOSIP00000005193.1"/>
    <property type="gene ID" value="ENSOSIG00000003564.1"/>
</dbReference>
<name>A0A8C7WY60_9TELE</name>
<dbReference type="Pfam" id="PF07834">
    <property type="entry name" value="RanGAP1_C"/>
    <property type="match status" value="1"/>
</dbReference>
<dbReference type="InterPro" id="IPR032675">
    <property type="entry name" value="LRR_dom_sf"/>
</dbReference>
<feature type="transmembrane region" description="Helical" evidence="5">
    <location>
        <begin position="233"/>
        <end position="255"/>
    </location>
</feature>
<reference evidence="7" key="2">
    <citation type="submission" date="2025-09" db="UniProtKB">
        <authorList>
            <consortium name="Ensembl"/>
        </authorList>
    </citation>
    <scope>IDENTIFICATION</scope>
</reference>
<dbReference type="InterPro" id="IPR027038">
    <property type="entry name" value="RanGap"/>
</dbReference>
<evidence type="ECO:0000256" key="2">
    <source>
        <dbReference type="ARBA" id="ARBA00022614"/>
    </source>
</evidence>
<evidence type="ECO:0000259" key="6">
    <source>
        <dbReference type="Pfam" id="PF07834"/>
    </source>
</evidence>
<dbReference type="SUPFAM" id="SSF69099">
    <property type="entry name" value="Ran-GTPase activating protein 1 (RanGAP1), C-terminal domain"/>
    <property type="match status" value="1"/>
</dbReference>
<dbReference type="InterPro" id="IPR036720">
    <property type="entry name" value="RanGAP1_C_sf"/>
</dbReference>
<keyword evidence="2" id="KW-0433">Leucine-rich repeat</keyword>
<evidence type="ECO:0000313" key="8">
    <source>
        <dbReference type="Proteomes" id="UP000694383"/>
    </source>
</evidence>
<reference evidence="7" key="1">
    <citation type="submission" date="2025-08" db="UniProtKB">
        <authorList>
            <consortium name="Ensembl"/>
        </authorList>
    </citation>
    <scope>IDENTIFICATION</scope>
</reference>
<dbReference type="GeneTree" id="ENSGT00440000039203"/>
<feature type="compositionally biased region" description="Acidic residues" evidence="4">
    <location>
        <begin position="118"/>
        <end position="147"/>
    </location>
</feature>
<dbReference type="GO" id="GO:0048471">
    <property type="term" value="C:perinuclear region of cytoplasm"/>
    <property type="evidence" value="ECO:0007669"/>
    <property type="project" value="TreeGrafter"/>
</dbReference>
<dbReference type="AlphaFoldDB" id="A0A8C7WY60"/>
<dbReference type="GO" id="GO:0006913">
    <property type="term" value="P:nucleocytoplasmic transport"/>
    <property type="evidence" value="ECO:0007669"/>
    <property type="project" value="TreeGrafter"/>
</dbReference>
<accession>A0A8C7WY60</accession>
<dbReference type="InterPro" id="IPR001611">
    <property type="entry name" value="Leu-rich_rpt"/>
</dbReference>
<sequence>MRQNPELRVVNLNDNTFTRRGALAMAHVINFGDCLVRSEGAVALAAVLREGLPALREVNLSFGEITEAAALAVAQAVADKPSMEKVDLNGNCLGEDGCEALRDLMENADKGDLLASLSDDEGEPDEEEDEDSENEDDDCCEESEEDGDIVKENGMTGGDSPSKSQSQAEVTTFLRCPSVEKLRELRAALQEQVEASELHQAAEVLLKIGSLYSEEPETKSLVLQTFGEVLKKLLSGSVLQSFCFLSALLVMMGLLKGEGKVRKACVVPGHLLCLEHAVQQDFFSQPHASLLFCFTSRSRETLASGSGASEKLNAALEKKCKR</sequence>
<feature type="region of interest" description="Disordered" evidence="4">
    <location>
        <begin position="114"/>
        <end position="169"/>
    </location>
</feature>
<organism evidence="7 8">
    <name type="scientific">Oryzias sinensis</name>
    <name type="common">Chinese medaka</name>
    <dbReference type="NCBI Taxonomy" id="183150"/>
    <lineage>
        <taxon>Eukaryota</taxon>
        <taxon>Metazoa</taxon>
        <taxon>Chordata</taxon>
        <taxon>Craniata</taxon>
        <taxon>Vertebrata</taxon>
        <taxon>Euteleostomi</taxon>
        <taxon>Actinopterygii</taxon>
        <taxon>Neopterygii</taxon>
        <taxon>Teleostei</taxon>
        <taxon>Neoteleostei</taxon>
        <taxon>Acanthomorphata</taxon>
        <taxon>Ovalentaria</taxon>
        <taxon>Atherinomorphae</taxon>
        <taxon>Beloniformes</taxon>
        <taxon>Adrianichthyidae</taxon>
        <taxon>Oryziinae</taxon>
        <taxon>Oryzias</taxon>
    </lineage>
</organism>
<dbReference type="GO" id="GO:0005096">
    <property type="term" value="F:GTPase activator activity"/>
    <property type="evidence" value="ECO:0007669"/>
    <property type="project" value="UniProtKB-KW"/>
</dbReference>
<evidence type="ECO:0000256" key="1">
    <source>
        <dbReference type="ARBA" id="ARBA00022468"/>
    </source>
</evidence>
<dbReference type="Gene3D" id="3.80.10.10">
    <property type="entry name" value="Ribonuclease Inhibitor"/>
    <property type="match status" value="1"/>
</dbReference>
<protein>
    <recommendedName>
        <fullName evidence="6">Ran-GTPase activating protein 1 C-terminal domain-containing protein</fullName>
    </recommendedName>
</protein>
<feature type="compositionally biased region" description="Polar residues" evidence="4">
    <location>
        <begin position="159"/>
        <end position="169"/>
    </location>
</feature>
<dbReference type="PANTHER" id="PTHR24113">
    <property type="entry name" value="RAN GTPASE-ACTIVATING PROTEIN 1"/>
    <property type="match status" value="1"/>
</dbReference>
<keyword evidence="5" id="KW-0472">Membrane</keyword>
<dbReference type="GO" id="GO:0031267">
    <property type="term" value="F:small GTPase binding"/>
    <property type="evidence" value="ECO:0007669"/>
    <property type="project" value="TreeGrafter"/>
</dbReference>
<dbReference type="PANTHER" id="PTHR24113:SF12">
    <property type="entry name" value="RAN GTPASE-ACTIVATING PROTEIN 1"/>
    <property type="match status" value="1"/>
</dbReference>
<keyword evidence="5" id="KW-1133">Transmembrane helix</keyword>
<dbReference type="SUPFAM" id="SSF52047">
    <property type="entry name" value="RNI-like"/>
    <property type="match status" value="1"/>
</dbReference>
<dbReference type="InterPro" id="IPR009109">
    <property type="entry name" value="Ran_GTPase_activating_1_C"/>
</dbReference>
<dbReference type="SMART" id="SM00368">
    <property type="entry name" value="LRR_RI"/>
    <property type="match status" value="3"/>
</dbReference>
<evidence type="ECO:0000256" key="3">
    <source>
        <dbReference type="ARBA" id="ARBA00022737"/>
    </source>
</evidence>
<keyword evidence="3" id="KW-0677">Repeat</keyword>
<proteinExistence type="predicted"/>
<dbReference type="GO" id="GO:0005829">
    <property type="term" value="C:cytosol"/>
    <property type="evidence" value="ECO:0007669"/>
    <property type="project" value="TreeGrafter"/>
</dbReference>
<dbReference type="GO" id="GO:0005634">
    <property type="term" value="C:nucleus"/>
    <property type="evidence" value="ECO:0007669"/>
    <property type="project" value="TreeGrafter"/>
</dbReference>
<evidence type="ECO:0000256" key="5">
    <source>
        <dbReference type="SAM" id="Phobius"/>
    </source>
</evidence>
<dbReference type="Pfam" id="PF13516">
    <property type="entry name" value="LRR_6"/>
    <property type="match status" value="2"/>
</dbReference>
<keyword evidence="1" id="KW-0343">GTPase activation</keyword>
<evidence type="ECO:0000313" key="7">
    <source>
        <dbReference type="Ensembl" id="ENSOSIP00000005193.1"/>
    </source>
</evidence>
<feature type="domain" description="Ran-GTPase activating protein 1 C-terminal" evidence="6">
    <location>
        <begin position="153"/>
        <end position="316"/>
    </location>
</feature>
<keyword evidence="8" id="KW-1185">Reference proteome</keyword>
<evidence type="ECO:0000256" key="4">
    <source>
        <dbReference type="SAM" id="MobiDB-lite"/>
    </source>
</evidence>
<dbReference type="Gene3D" id="1.25.40.200">
    <property type="entry name" value="Ran-GTPase activating protein 1, C-terminal domain"/>
    <property type="match status" value="1"/>
</dbReference>
<keyword evidence="5" id="KW-0812">Transmembrane</keyword>